<dbReference type="RefSeq" id="WP_313834694.1">
    <property type="nucleotide sequence ID" value="NZ_JAQOUE010000002.1"/>
</dbReference>
<accession>A0ABU3KCR9</accession>
<evidence type="ECO:0000259" key="1">
    <source>
        <dbReference type="Pfam" id="PF13271"/>
    </source>
</evidence>
<feature type="domain" description="DUF4062" evidence="1">
    <location>
        <begin position="13"/>
        <end position="101"/>
    </location>
</feature>
<gene>
    <name evidence="2" type="ORF">PPG34_17290</name>
</gene>
<organism evidence="2 3">
    <name type="scientific">Candidatus Nitronereus thalassa</name>
    <dbReference type="NCBI Taxonomy" id="3020898"/>
    <lineage>
        <taxon>Bacteria</taxon>
        <taxon>Pseudomonadati</taxon>
        <taxon>Nitrospirota</taxon>
        <taxon>Nitrospiria</taxon>
        <taxon>Nitrospirales</taxon>
        <taxon>Nitrospiraceae</taxon>
        <taxon>Candidatus Nitronereus</taxon>
    </lineage>
</organism>
<proteinExistence type="predicted"/>
<dbReference type="Pfam" id="PF13271">
    <property type="entry name" value="DUF4062"/>
    <property type="match status" value="1"/>
</dbReference>
<evidence type="ECO:0000313" key="2">
    <source>
        <dbReference type="EMBL" id="MDT7044108.1"/>
    </source>
</evidence>
<sequence length="524" mass="60106">MEIHSRTNDRKYKIFISSSFEDLKDARIQLMKRTLKLGHFPGGMELFYPGETRNLEVIEREIKSCDIFVILIGARLGMPITDDDYPEIDHVYYTMEEYEIACKYNKPVIPFLLYEEEFNKAIEEITDSSKKLGSSSHISNQIETLKNFRNTVVQGPQGKRIAGFFSYNDTSHLCEVYSGAISATINEYFDSGQKGGWVNGAIYDDLKAQIALGRSVSNNIFFKRFAERLSTFGTLSGRTQIDSELKTSIAEFFWLNYLTIIEEKGINKIFFESGSSIAYASRKFIEYVYEERQSYHDWLHEKLQIRTNNFLTFLDLLLIDSSWQPLDVRLQPNGPFSSDYGASYGMIKNAKVRSATKHNREEKGLHKDANEAIFKMTEELKIDFERSGMILMTASGLYLEKESRFYGPHVGSYHNMLLKRSLLSMPCPKVIFLDQKKWGLEFDSDNCYAICDKTCGDDLTWESLKTKTPLAVALAAFEKDQQDNLAKSLFSEGFIHQEKGTVKAGAKGRWPIIAGNESFWKFFS</sequence>
<dbReference type="InterPro" id="IPR025139">
    <property type="entry name" value="DUF4062"/>
</dbReference>
<protein>
    <submittedName>
        <fullName evidence="2">DUF4062 domain-containing protein</fullName>
    </submittedName>
</protein>
<evidence type="ECO:0000313" key="3">
    <source>
        <dbReference type="Proteomes" id="UP001250932"/>
    </source>
</evidence>
<dbReference type="EMBL" id="JAQOUE010000002">
    <property type="protein sequence ID" value="MDT7044108.1"/>
    <property type="molecule type" value="Genomic_DNA"/>
</dbReference>
<name>A0ABU3KCR9_9BACT</name>
<keyword evidence="3" id="KW-1185">Reference proteome</keyword>
<comment type="caution">
    <text evidence="2">The sequence shown here is derived from an EMBL/GenBank/DDBJ whole genome shotgun (WGS) entry which is preliminary data.</text>
</comment>
<reference evidence="2 3" key="1">
    <citation type="journal article" date="2023" name="ISME J.">
        <title>Cultivation and genomic characterization of novel and ubiquitous marine nitrite-oxidizing bacteria from the Nitrospirales.</title>
        <authorList>
            <person name="Mueller A.J."/>
            <person name="Daebeler A."/>
            <person name="Herbold C.W."/>
            <person name="Kirkegaard R.H."/>
            <person name="Daims H."/>
        </authorList>
    </citation>
    <scope>NUCLEOTIDE SEQUENCE [LARGE SCALE GENOMIC DNA]</scope>
    <source>
        <strain evidence="2 3">EB</strain>
    </source>
</reference>
<dbReference type="Proteomes" id="UP001250932">
    <property type="component" value="Unassembled WGS sequence"/>
</dbReference>